<feature type="domain" description="DUF5801" evidence="2">
    <location>
        <begin position="1655"/>
        <end position="1762"/>
    </location>
</feature>
<feature type="domain" description="DUF5801" evidence="2">
    <location>
        <begin position="1486"/>
        <end position="1620"/>
    </location>
</feature>
<dbReference type="RefSeq" id="WP_100867574.1">
    <property type="nucleotide sequence ID" value="NZ_PHUF01000004.1"/>
</dbReference>
<accession>A0A2N0H769</accession>
<feature type="domain" description="DUF5801" evidence="2">
    <location>
        <begin position="1147"/>
        <end position="1211"/>
    </location>
</feature>
<evidence type="ECO:0000313" key="4">
    <source>
        <dbReference type="Proteomes" id="UP000232587"/>
    </source>
</evidence>
<dbReference type="OrthoDB" id="7520414at2"/>
<feature type="region of interest" description="Disordered" evidence="1">
    <location>
        <begin position="155"/>
        <end position="196"/>
    </location>
</feature>
<name>A0A2N0H769_9SPHN</name>
<feature type="compositionally biased region" description="Low complexity" evidence="1">
    <location>
        <begin position="1924"/>
        <end position="1938"/>
    </location>
</feature>
<feature type="region of interest" description="Disordered" evidence="1">
    <location>
        <begin position="733"/>
        <end position="755"/>
    </location>
</feature>
<feature type="region of interest" description="Disordered" evidence="1">
    <location>
        <begin position="1336"/>
        <end position="1375"/>
    </location>
</feature>
<evidence type="ECO:0000259" key="2">
    <source>
        <dbReference type="Pfam" id="PF19116"/>
    </source>
</evidence>
<keyword evidence="4" id="KW-1185">Reference proteome</keyword>
<dbReference type="Pfam" id="PF17963">
    <property type="entry name" value="Big_9"/>
    <property type="match status" value="3"/>
</dbReference>
<comment type="caution">
    <text evidence="3">The sequence shown here is derived from an EMBL/GenBank/DDBJ whole genome shotgun (WGS) entry which is preliminary data.</text>
</comment>
<feature type="domain" description="DUF5801" evidence="2">
    <location>
        <begin position="891"/>
        <end position="955"/>
    </location>
</feature>
<evidence type="ECO:0000313" key="3">
    <source>
        <dbReference type="EMBL" id="PKB14783.1"/>
    </source>
</evidence>
<feature type="region of interest" description="Disordered" evidence="1">
    <location>
        <begin position="1906"/>
        <end position="1939"/>
    </location>
</feature>
<dbReference type="InterPro" id="IPR019959">
    <property type="entry name" value="T1SS-143_rpt-cont_dom"/>
</dbReference>
<proteinExistence type="predicted"/>
<feature type="domain" description="DUF5801" evidence="2">
    <location>
        <begin position="194"/>
        <end position="294"/>
    </location>
</feature>
<sequence>MDFEGTRNTETETALDSAALAQALPELAVAAAAVARSGATALVPDANNTVVLPEGASLDDITVRGRDLIIQTDDGRVYIIVDGAVFVPQVIAQGVTVPPLNLAALLIGNEPEPAAGPVRSSGGNFAVPVGSIQDAYKIGDLLPYTELRFPEPQDREIFPAPDAEPETGPNPDVLLDDDALTGGNPGGAGDDADNANTSGILSASGGSGALTWTLSTAGAPSGFSYVANGDGVDVFQGAVKVLAITLNPATGAYSVAQLAPIVHPSAEGENNQLFTLTYSVTDIDGDTASGTLGINVDDDSPVAGPDTDTIAAGTFGPATGNILTDAAAGDSGDGDNGRDSVGADGGLVITAISGFGGAGSVTGLTTGQYGKLTLDAAGNYSYIRNPGTPGGVTDTFTYTIRDADGDTATTTLTITIADAAPQTGANAAVLLDDDAFPGGNAGGTGDDADSANTTGTLAASGGDGTLTWALSAAGAPAGFSYAANGTGIDVFQGSTKVLAVTLNTATGGYTVTQLAPIVHAAGSDENNAAFTIGYTVTDIDGDPATGSLTINVDDDTPVVTATGRAPALVVDETDFGVNASRDLSTLFTHAFGADGAAASGSIGYALGVVAGPSGLVDTLTGLPVVLAMNGAVVEGRTTGGLLVFTATVDANGVVTLDQSRAVVHTPNAGPDDIAALAANLVTLTKTVTDRDGDSASATAGIGGLLQFVDDAPAAANDTDALLAGAMGPATGNVLTDAEGDGGKDSPNADGGSVTAVTGANGAGTIGGTTTGQHGTLTLGANGEYSYVRTTSGPIDATDTFTYTLTDGDGDAVTATLTITLRDAGPMTGENATVLLDDDALAGGNAGGTGDDVNAANTSGSLAGSGGDGALTWALTGATVPAGFTTSVVNPGLVEISQNGTLVLTVTLNAATGAYSVTQNAAIDHPAGAGENNLPFTLAYTVTDADGDSAAGSLGINVDDDTPLAANDTDAVVLGNDETSGNVLTGVGGDGNPAGADSIGADGAAQGGAVTAVSGFGGAGTIGGTTTGQHGTLTLGANGEYSYVRTTSGPIDAIDTFTYTLTDGDGDAVTATLTITLRDAGPMTGENATVLLDDDALAGGNAGGTGDDVNAANTSGSLAGSGGDGALTWALTGATVPAGFTTSVVNPGLVEISQNGTLVLTVTLNAATGAYSVTQNAAIDHPAGAGENNLPFTLAYTVTDADGDSAAGSLGINVDDDTPLAANDTDAVVLGNDETSGNVLTGVGGDGNPAGADSIGADGAAQGGAVTAVSGANGAGTIDGSTQGLYGTLKLNADGSYTYTRASGAPGNSEDIFTYTITDADGDTATATLIITIEDARPFTEPNPPVQLDDDAKTGGNPGGVGDVDPDTANTSGTLSGAGGDGALTWAFGTLIAPAGFTVTQVNSGLIEVAQGNTLVMTITLNSATGAYTVTQVAAIDHAAGGAENDLSFTLGYTVTDSDGDSAPGSIVINIDDDTPTVTAAGTAPNLSVDETNFTPNSTADLSTLFSHSFGADGAAASDSEGYALGVVAGPSGLVDTLSGQPVVLSMNGSVVEGRTTGGLLVFTVSVDGSGNVTLDQSRAVVHDPNLGANDVETIAADLVTLTKTVTDGDGDSASATAGIGDHLRFVDDGPSAGGNAVATLNDDLLSGGNAGGTGDTGAASNVGGTLSHSFGNDGGSIAFLTTGAPATFQYVASGSNILVQQNQGGSFVTVVTVTLNSATGAYTVSQNAPILHPTSGATEESSSFTLNYVVTDGDGDTAPSTLVIVVNDDTPTAVNDIDSVTEDGALVADGNVFTGVGGSDANGTDGAKDSIGADGAALGGAVTAISFGVTAGTLGAPLQGTYGSLTIDAQGNYSYALDNGNILVQSLDDGETRTDEFTYTITDRDGDTTTAKLTITINGANDAPVVTPSTTAVSEEGLPLGNQDTTGNTDTTNSATSGGQIVATDVDGETLTFTLGQPQPGLTSGGVPIIWTGVGTSTLTGTAGGIPVITVTIDGNGNYTVTLLDAIDQPDATVEDSIGLTIPVNVSDGTTSTGTTIVVSIEDDSPVPVEFASTSGAVDEDGLGGGIAGGTGDIAGEATVATGSVAGLFKGGADTAPQYLLTTVTGLPSLTSGGVAVVYSLNTTTNVLTATAGGNPVFTLAIDKNTGAWTFTLQGPVDQASGNAENNLVLDFAAIVQAVDVDGDRASVAGTFQVTINDDTPTALNDSKVQTAENQPVTIDVFTNDLGGADGKVLASVTLVAGSLTNGGNPATGSLVNHGDGTFTYAPGPGEEGTITFQYTITDKDGDVSQATATITLLADSVPNPIDVGAAVDDDGLNGGNPGSTTGDIDANSNDLDGALSSEASFRGQINMSFGNDTGTVSFANLNGTLGTIGTETVSYSWNAATFTLTATVTGGVRSGTDLFTVKLTPAGEYTVTLLDNVIHAAGLNETSTSTALNYRAADSDGDSSTAGRLVILFNDDAPTATASATQPTLTVDETVLATNASASFASVFTPNFGADGAAVGGGAAYTLGVVAGASGLVDTLSGQNVNLVMNGNVVEGRTATSNLLVFTVSVDGSGNVTLDQIRAVVHTPNNGPNDTASLSADTLVTLTGTFTDADGDVATATANIGQNLVFTDDAPTLAIGPTDPVISRTATGDFTLNIGADARAASALVDSYVNVVLSSGSVNGQPITVTSIGELTPTTNTSSLVTYAFAFTYDRDPVAAGYQTATNGGTISLNTQTGDYTVTLDSAVATSLTVQTNAGSVIRTTFDNEDNPGVSSGPEVTVAQLLPNFFVQFSGEHSNLESGFTYSGGSNGTFSAPESYVTISGSSNGVASDTIAQNDVLELNFFTQNPGGDLSSPTEPKAMADAMFLQIDQFGNTEDMVVVLKLVDPANPNTIITRTFVADNSDFYTKATGSPAGYSFTFDNDDAVLVIESNDYRLPGDPAVYQIVGMQVVTSTQLTSGLAYDLNGAVGTNGGIVDLSPNAFADGGVTDDNDVTKIVNIGFILTQSNPQPLTLNFTVEATDADGDSTGAVPLTVTFPASVMPIAVDLDGGGVQYLSTADGVAFDYNGDGAAEQTAWVAAGDGLLAIDANGSGTVDAGSEIVFGGNGLTDLQGVAATYDSNGDGLLDTQDAAYAQFGVWQDANSNGVSEAGEFKTLAELGIASLDLTSDGKADAAAGGDVTIFGTTTYTRADGTTGIATDVAFATTTANTLQRQAQPAELAAMSAAATALLAAMAMDHANAAAAPGVEKAATHGADLPAAPAAAAADLPAQAAPSAFAQFAAHAADKVAAADGATGSADRGTTGQDHASLGTLADRGADKADAPADAGKSALFGGNDGHAAMDALLAVAAPAAAKGTATLPGVTDALADAAGNHAVDSIVDHFAAHSGVELGAMSKAGDFALQGLLDSSVQGSGYDAGAAHFAPLPALDHEQAAALA</sequence>
<dbReference type="Gene3D" id="2.60.40.3440">
    <property type="match status" value="1"/>
</dbReference>
<dbReference type="NCBIfam" id="TIGR01965">
    <property type="entry name" value="VCBS_repeat"/>
    <property type="match status" value="1"/>
</dbReference>
<dbReference type="Proteomes" id="UP000232587">
    <property type="component" value="Unassembled WGS sequence"/>
</dbReference>
<reference evidence="3 4" key="1">
    <citation type="submission" date="2017-11" db="EMBL/GenBank/DDBJ databases">
        <title>Genomic Encyclopedia of Type Strains, Phase III (KMG-III): the genomes of soil and plant-associated and newly described type strains.</title>
        <authorList>
            <person name="Whitman W."/>
        </authorList>
    </citation>
    <scope>NUCLEOTIDE SEQUENCE [LARGE SCALE GENOMIC DNA]</scope>
    <source>
        <strain evidence="3 4">CGMCC 1.12274</strain>
    </source>
</reference>
<evidence type="ECO:0000256" key="1">
    <source>
        <dbReference type="SAM" id="MobiDB-lite"/>
    </source>
</evidence>
<dbReference type="Gene3D" id="2.60.40.10">
    <property type="entry name" value="Immunoglobulins"/>
    <property type="match status" value="1"/>
</dbReference>
<dbReference type="InterPro" id="IPR013783">
    <property type="entry name" value="Ig-like_fold"/>
</dbReference>
<dbReference type="NCBIfam" id="TIGR03660">
    <property type="entry name" value="T1SS_rpt_143"/>
    <property type="match status" value="1"/>
</dbReference>
<organism evidence="3 4">
    <name type="scientific">Novosphingobium kunmingense</name>
    <dbReference type="NCBI Taxonomy" id="1211806"/>
    <lineage>
        <taxon>Bacteria</taxon>
        <taxon>Pseudomonadati</taxon>
        <taxon>Pseudomonadota</taxon>
        <taxon>Alphaproteobacteria</taxon>
        <taxon>Sphingomonadales</taxon>
        <taxon>Sphingomonadaceae</taxon>
        <taxon>Novosphingobium</taxon>
    </lineage>
</organism>
<gene>
    <name evidence="3" type="ORF">B0I00_2384</name>
</gene>
<protein>
    <submittedName>
        <fullName evidence="3">T1SS-143 domain-containing protein</fullName>
    </submittedName>
</protein>
<dbReference type="InterPro" id="IPR010221">
    <property type="entry name" value="VCBS_dom"/>
</dbReference>
<feature type="domain" description="DUF5801" evidence="2">
    <location>
        <begin position="568"/>
        <end position="702"/>
    </location>
</feature>
<dbReference type="EMBL" id="PHUF01000004">
    <property type="protein sequence ID" value="PKB14783.1"/>
    <property type="molecule type" value="Genomic_DNA"/>
</dbReference>
<feature type="domain" description="DUF5801" evidence="2">
    <location>
        <begin position="2473"/>
        <end position="2610"/>
    </location>
</feature>
<feature type="domain" description="DUF5801" evidence="2">
    <location>
        <begin position="1404"/>
        <end position="1466"/>
    </location>
</feature>
<dbReference type="InterPro" id="IPR043824">
    <property type="entry name" value="DUF5801"/>
</dbReference>
<dbReference type="Pfam" id="PF19116">
    <property type="entry name" value="DUF5801"/>
    <property type="match status" value="8"/>
</dbReference>